<feature type="compositionally biased region" description="Basic residues" evidence="1">
    <location>
        <begin position="572"/>
        <end position="585"/>
    </location>
</feature>
<feature type="region of interest" description="Disordered" evidence="1">
    <location>
        <begin position="676"/>
        <end position="700"/>
    </location>
</feature>
<evidence type="ECO:0000313" key="2">
    <source>
        <dbReference type="EMBL" id="RYO82273.1"/>
    </source>
</evidence>
<reference evidence="2 3" key="1">
    <citation type="submission" date="2018-06" db="EMBL/GenBank/DDBJ databases">
        <title>Complete Genomes of Monosporascus.</title>
        <authorList>
            <person name="Robinson A.J."/>
            <person name="Natvig D.O."/>
        </authorList>
    </citation>
    <scope>NUCLEOTIDE SEQUENCE [LARGE SCALE GENOMIC DNA]</scope>
    <source>
        <strain evidence="2 3">CBS 609.92</strain>
    </source>
</reference>
<feature type="compositionally biased region" description="Basic residues" evidence="1">
    <location>
        <begin position="681"/>
        <end position="694"/>
    </location>
</feature>
<protein>
    <submittedName>
        <fullName evidence="2">Uncharacterized protein</fullName>
    </submittedName>
</protein>
<dbReference type="EMBL" id="QJNS01000221">
    <property type="protein sequence ID" value="RYO82273.1"/>
    <property type="molecule type" value="Genomic_DNA"/>
</dbReference>
<keyword evidence="3" id="KW-1185">Reference proteome</keyword>
<comment type="caution">
    <text evidence="2">The sequence shown here is derived from an EMBL/GenBank/DDBJ whole genome shotgun (WGS) entry which is preliminary data.</text>
</comment>
<feature type="compositionally biased region" description="Low complexity" evidence="1">
    <location>
        <begin position="356"/>
        <end position="375"/>
    </location>
</feature>
<feature type="compositionally biased region" description="Basic and acidic residues" evidence="1">
    <location>
        <begin position="757"/>
        <end position="773"/>
    </location>
</feature>
<feature type="region of interest" description="Disordered" evidence="1">
    <location>
        <begin position="319"/>
        <end position="388"/>
    </location>
</feature>
<feature type="compositionally biased region" description="Low complexity" evidence="1">
    <location>
        <begin position="559"/>
        <end position="571"/>
    </location>
</feature>
<feature type="compositionally biased region" description="Polar residues" evidence="1">
    <location>
        <begin position="586"/>
        <end position="603"/>
    </location>
</feature>
<gene>
    <name evidence="2" type="ORF">DL762_006684</name>
</gene>
<feature type="region of interest" description="Disordered" evidence="1">
    <location>
        <begin position="820"/>
        <end position="890"/>
    </location>
</feature>
<feature type="region of interest" description="Disordered" evidence="1">
    <location>
        <begin position="727"/>
        <end position="774"/>
    </location>
</feature>
<proteinExistence type="predicted"/>
<sequence length="890" mass="95538">MQVHFIFPCKDSNEDDRKLIRDKNIESFKNNRVLLSIADGRLPDERPNYDYFARLLSADNDIFLRPKQCWIFVSSSKVTLKEKHVTAEDGTTRKQISGYDPDGRRVVGEADYPHLRLNEDKDYKNLRLDDDRPSVLLHEYTRALTQKESCSAKEISDRWRDRFPELAEKLGAALSGGGARASDERTSRCVLGPCDTLHFEAVLDLHSKQFPSGSELNGVVELSVSRPDLHNHRWRTVTTVVKPESLYLDDGEPDYHDRDSPVDVIASHRAGCTAAAQRGGGGVCDCAARGGRDTLSIRFPASSWANTLFRLAPFVSATREERELEREREREHAKKDKLERPGGKSRPRAKQEEANNRNASSSSQRPSSSPPQSSSHAKRSPAPSGTKRRGLMDLLEDVAMYQEIWSAPNDGIASGGGSSKRSSWTRRAVLLWTFVPAHEKTDSKGKTTVVPAGTNWRFMSKLDPTSQYHQQRAYLSGPPSTTAAVALSGCTAAGEPGSHLAGLNLLDAAGYVDVDGGLATPPPTVNLQGSAYAHSFDGGHAMVGGVGGGNGRHRGSIGGSSADSSVGVGAVLHHHHHHPHPHSHHNLSFMSDSTTATGSESHPQQQHQGGTLVGLGVGGDSHTAAADPFLSGLGGAAGGYEDAGPVDCDGDLQAWAQGGIQGLADASQWATAAGGYGGDGHRHHHRPHHHHHHPVTSSWADTPDLTPAAMAELRDAAAAVQWGAASPSHHWASGGEDKGAAAALWSSPPPHGSGNDNNDHPKPHEQQQHRGDVTDQDAWTAWQAVEAAGRQQPWGDEEHHGGVTPTATAAVVDSRHDGSFSLGTAGLTPLRGGRKRSRAESLDGDDDRGGGRRDGQASYRVSSMRKLTHHHGSDGAGAAPTAVMGEEYQL</sequence>
<accession>A0ABY0H197</accession>
<evidence type="ECO:0000313" key="3">
    <source>
        <dbReference type="Proteomes" id="UP000294003"/>
    </source>
</evidence>
<organism evidence="2 3">
    <name type="scientific">Monosporascus cannonballus</name>
    <dbReference type="NCBI Taxonomy" id="155416"/>
    <lineage>
        <taxon>Eukaryota</taxon>
        <taxon>Fungi</taxon>
        <taxon>Dikarya</taxon>
        <taxon>Ascomycota</taxon>
        <taxon>Pezizomycotina</taxon>
        <taxon>Sordariomycetes</taxon>
        <taxon>Xylariomycetidae</taxon>
        <taxon>Xylariales</taxon>
        <taxon>Xylariales incertae sedis</taxon>
        <taxon>Monosporascus</taxon>
    </lineage>
</organism>
<name>A0ABY0H197_9PEZI</name>
<feature type="region of interest" description="Disordered" evidence="1">
    <location>
        <begin position="544"/>
        <end position="610"/>
    </location>
</feature>
<dbReference type="Proteomes" id="UP000294003">
    <property type="component" value="Unassembled WGS sequence"/>
</dbReference>
<evidence type="ECO:0000256" key="1">
    <source>
        <dbReference type="SAM" id="MobiDB-lite"/>
    </source>
</evidence>
<feature type="compositionally biased region" description="Basic and acidic residues" evidence="1">
    <location>
        <begin position="319"/>
        <end position="342"/>
    </location>
</feature>